<dbReference type="GO" id="GO:0005789">
    <property type="term" value="C:endoplasmic reticulum membrane"/>
    <property type="evidence" value="ECO:0007669"/>
    <property type="project" value="UniProtKB-SubCell"/>
</dbReference>
<reference evidence="9 10" key="1">
    <citation type="submission" date="2017-12" db="EMBL/GenBank/DDBJ databases">
        <title>Sequencing, de novo assembly and annotation of complete genome of a new Thraustochytrid species, strain FCC1311.</title>
        <authorList>
            <person name="Sedici K."/>
            <person name="Godart F."/>
            <person name="Aiese Cigliano R."/>
            <person name="Sanseverino W."/>
            <person name="Barakat M."/>
            <person name="Ortet P."/>
            <person name="Marechal E."/>
            <person name="Cagnac O."/>
            <person name="Amato A."/>
        </authorList>
    </citation>
    <scope>NUCLEOTIDE SEQUENCE [LARGE SCALE GENOMIC DNA]</scope>
</reference>
<organism evidence="9 10">
    <name type="scientific">Hondaea fermentalgiana</name>
    <dbReference type="NCBI Taxonomy" id="2315210"/>
    <lineage>
        <taxon>Eukaryota</taxon>
        <taxon>Sar</taxon>
        <taxon>Stramenopiles</taxon>
        <taxon>Bigyra</taxon>
        <taxon>Labyrinthulomycetes</taxon>
        <taxon>Thraustochytrida</taxon>
        <taxon>Thraustochytriidae</taxon>
        <taxon>Hondaea</taxon>
    </lineage>
</organism>
<evidence type="ECO:0000256" key="7">
    <source>
        <dbReference type="ARBA" id="ARBA00023136"/>
    </source>
</evidence>
<dbReference type="OrthoDB" id="369569at2759"/>
<keyword evidence="4 8" id="KW-0812">Transmembrane</keyword>
<evidence type="ECO:0000256" key="5">
    <source>
        <dbReference type="ARBA" id="ARBA00022824"/>
    </source>
</evidence>
<gene>
    <name evidence="9" type="ORF">FCC1311_087002</name>
</gene>
<evidence type="ECO:0000256" key="3">
    <source>
        <dbReference type="ARBA" id="ARBA00020820"/>
    </source>
</evidence>
<evidence type="ECO:0000256" key="6">
    <source>
        <dbReference type="ARBA" id="ARBA00022989"/>
    </source>
</evidence>
<evidence type="ECO:0000313" key="10">
    <source>
        <dbReference type="Proteomes" id="UP000241890"/>
    </source>
</evidence>
<keyword evidence="7 8" id="KW-0472">Membrane</keyword>
<dbReference type="EMBL" id="BEYU01000122">
    <property type="protein sequence ID" value="GBG32475.1"/>
    <property type="molecule type" value="Genomic_DNA"/>
</dbReference>
<protein>
    <recommendedName>
        <fullName evidence="3">ER membrane protein complex subunit 4</fullName>
    </recommendedName>
</protein>
<accession>A0A2R5GPD2</accession>
<dbReference type="AlphaFoldDB" id="A0A2R5GPD2"/>
<name>A0A2R5GPD2_9STRA</name>
<keyword evidence="6 8" id="KW-1133">Transmembrane helix</keyword>
<evidence type="ECO:0000313" key="9">
    <source>
        <dbReference type="EMBL" id="GBG32475.1"/>
    </source>
</evidence>
<keyword evidence="10" id="KW-1185">Reference proteome</keyword>
<keyword evidence="5" id="KW-0256">Endoplasmic reticulum</keyword>
<comment type="similarity">
    <text evidence="2">Belongs to the EMC4 family.</text>
</comment>
<feature type="transmembrane region" description="Helical" evidence="8">
    <location>
        <begin position="132"/>
        <end position="154"/>
    </location>
</feature>
<feature type="transmembrane region" description="Helical" evidence="8">
    <location>
        <begin position="87"/>
        <end position="112"/>
    </location>
</feature>
<sequence>MSALYGFELGDDCSSKLALGSGKAGKTPNGLRDAPGYIAGYQAPAIEGGNASSAEMEAMQETMAKMKKKRMMAHGQSPGKNLLMTGFMLWMSGSGLNIFSIMMTGMALWNPIKSLVSLNSSFAPFRDTEGLMQAKLMFVFLNGVGLSFALYKLAQMGLVPMRSTDWVALLQTSQAEEMLSPIPSISY</sequence>
<dbReference type="Pfam" id="PF06417">
    <property type="entry name" value="EMC4"/>
    <property type="match status" value="1"/>
</dbReference>
<dbReference type="InParanoid" id="A0A2R5GPD2"/>
<proteinExistence type="inferred from homology"/>
<evidence type="ECO:0000256" key="2">
    <source>
        <dbReference type="ARBA" id="ARBA00007715"/>
    </source>
</evidence>
<comment type="subcellular location">
    <subcellularLocation>
        <location evidence="1">Endoplasmic reticulum membrane</location>
        <topology evidence="1">Multi-pass membrane protein</topology>
    </subcellularLocation>
</comment>
<dbReference type="Proteomes" id="UP000241890">
    <property type="component" value="Unassembled WGS sequence"/>
</dbReference>
<dbReference type="InterPro" id="IPR009445">
    <property type="entry name" value="TMEM85/Emc4"/>
</dbReference>
<evidence type="ECO:0000256" key="1">
    <source>
        <dbReference type="ARBA" id="ARBA00004477"/>
    </source>
</evidence>
<evidence type="ECO:0000256" key="4">
    <source>
        <dbReference type="ARBA" id="ARBA00022692"/>
    </source>
</evidence>
<dbReference type="PANTHER" id="PTHR19315">
    <property type="entry name" value="ER MEMBRANE PROTEIN COMPLEX SUBUNIT 4"/>
    <property type="match status" value="1"/>
</dbReference>
<comment type="caution">
    <text evidence="9">The sequence shown here is derived from an EMBL/GenBank/DDBJ whole genome shotgun (WGS) entry which is preliminary data.</text>
</comment>
<evidence type="ECO:0000256" key="8">
    <source>
        <dbReference type="SAM" id="Phobius"/>
    </source>
</evidence>